<dbReference type="InterPro" id="IPR032710">
    <property type="entry name" value="NTF2-like_dom_sf"/>
</dbReference>
<keyword evidence="3" id="KW-1185">Reference proteome</keyword>
<dbReference type="Pfam" id="PF13474">
    <property type="entry name" value="SnoaL_3"/>
    <property type="match status" value="1"/>
</dbReference>
<sequence length="137" mass="15400">MTFVEAGAAAIAAGIDDMYDAFLAGDTERFDTHLHAEVTTWETHLPGPLRTRAELNDYREQRDAAGHRPQLAVLAARDKRIDVWDDFGVARYVLVSQLGADDEPEFTRVTDVLRRIDGRWVIVHHHAELVRDPVVAA</sequence>
<dbReference type="AlphaFoldDB" id="A0AAJ6HSH2"/>
<reference evidence="2 3" key="1">
    <citation type="submission" date="2023-07" db="EMBL/GenBank/DDBJ databases">
        <title>Micromonospora profundi TRM 95458 converts glycerol to a new osmotic compound.</title>
        <authorList>
            <person name="Lu D."/>
        </authorList>
    </citation>
    <scope>NUCLEOTIDE SEQUENCE [LARGE SCALE GENOMIC DNA]</scope>
    <source>
        <strain evidence="2 3">TRM95458</strain>
    </source>
</reference>
<organism evidence="2 3">
    <name type="scientific">Micromonospora profundi</name>
    <dbReference type="NCBI Taxonomy" id="1420889"/>
    <lineage>
        <taxon>Bacteria</taxon>
        <taxon>Bacillati</taxon>
        <taxon>Actinomycetota</taxon>
        <taxon>Actinomycetes</taxon>
        <taxon>Micromonosporales</taxon>
        <taxon>Micromonosporaceae</taxon>
        <taxon>Micromonospora</taxon>
    </lineage>
</organism>
<dbReference type="Gene3D" id="3.10.450.50">
    <property type="match status" value="1"/>
</dbReference>
<dbReference type="EMBL" id="CP130472">
    <property type="protein sequence ID" value="WLS45342.1"/>
    <property type="molecule type" value="Genomic_DNA"/>
</dbReference>
<evidence type="ECO:0000313" key="3">
    <source>
        <dbReference type="Proteomes" id="UP001235874"/>
    </source>
</evidence>
<gene>
    <name evidence="2" type="ORF">Q3V37_28940</name>
</gene>
<name>A0AAJ6HSH2_9ACTN</name>
<dbReference type="SUPFAM" id="SSF54427">
    <property type="entry name" value="NTF2-like"/>
    <property type="match status" value="1"/>
</dbReference>
<accession>A0AAJ6HSH2</accession>
<evidence type="ECO:0000259" key="1">
    <source>
        <dbReference type="Pfam" id="PF13474"/>
    </source>
</evidence>
<feature type="domain" description="SnoaL-like" evidence="1">
    <location>
        <begin position="12"/>
        <end position="127"/>
    </location>
</feature>
<dbReference type="InterPro" id="IPR037401">
    <property type="entry name" value="SnoaL-like"/>
</dbReference>
<protein>
    <submittedName>
        <fullName evidence="2">Nuclear transport factor 2 family protein</fullName>
    </submittedName>
</protein>
<dbReference type="KEGG" id="mprn:Q3V37_28940"/>
<dbReference type="RefSeq" id="WP_053655974.1">
    <property type="nucleotide sequence ID" value="NZ_CP130472.1"/>
</dbReference>
<evidence type="ECO:0000313" key="2">
    <source>
        <dbReference type="EMBL" id="WLS45342.1"/>
    </source>
</evidence>
<dbReference type="Proteomes" id="UP001235874">
    <property type="component" value="Chromosome"/>
</dbReference>
<proteinExistence type="predicted"/>